<name>A0A6S7ETE4_9BURK</name>
<dbReference type="PANTHER" id="PTHR43540:SF1">
    <property type="entry name" value="ISOCHORISMATASE HYDROLASE"/>
    <property type="match status" value="1"/>
</dbReference>
<dbReference type="Proteomes" id="UP000494105">
    <property type="component" value="Unassembled WGS sequence"/>
</dbReference>
<dbReference type="CDD" id="cd01015">
    <property type="entry name" value="CSHase"/>
    <property type="match status" value="1"/>
</dbReference>
<proteinExistence type="predicted"/>
<protein>
    <submittedName>
        <fullName evidence="3">Maleamate amidohydrolase</fullName>
        <ecNumber evidence="3">3.5.1.107</ecNumber>
    </submittedName>
</protein>
<dbReference type="GO" id="GO:0016787">
    <property type="term" value="F:hydrolase activity"/>
    <property type="evidence" value="ECO:0007669"/>
    <property type="project" value="UniProtKB-KW"/>
</dbReference>
<accession>A0A6S7ETE4</accession>
<keyword evidence="1 3" id="KW-0378">Hydrolase</keyword>
<dbReference type="PANTHER" id="PTHR43540">
    <property type="entry name" value="PEROXYUREIDOACRYLATE/UREIDOACRYLATE AMIDOHYDROLASE-RELATED"/>
    <property type="match status" value="1"/>
</dbReference>
<dbReference type="InterPro" id="IPR000868">
    <property type="entry name" value="Isochorismatase-like_dom"/>
</dbReference>
<dbReference type="EC" id="3.5.1.107" evidence="3"/>
<evidence type="ECO:0000313" key="3">
    <source>
        <dbReference type="EMBL" id="CAB3918937.1"/>
    </source>
</evidence>
<evidence type="ECO:0000256" key="1">
    <source>
        <dbReference type="ARBA" id="ARBA00022801"/>
    </source>
</evidence>
<dbReference type="Pfam" id="PF00857">
    <property type="entry name" value="Isochorismatase"/>
    <property type="match status" value="1"/>
</dbReference>
<dbReference type="InterPro" id="IPR036380">
    <property type="entry name" value="Isochorismatase-like_sf"/>
</dbReference>
<dbReference type="AlphaFoldDB" id="A0A6S7ETE4"/>
<evidence type="ECO:0000259" key="2">
    <source>
        <dbReference type="Pfam" id="PF00857"/>
    </source>
</evidence>
<dbReference type="Gene3D" id="3.40.50.850">
    <property type="entry name" value="Isochorismatase-like"/>
    <property type="match status" value="1"/>
</dbReference>
<organism evidence="3 4">
    <name type="scientific">Achromobacter piechaudii</name>
    <dbReference type="NCBI Taxonomy" id="72556"/>
    <lineage>
        <taxon>Bacteria</taxon>
        <taxon>Pseudomonadati</taxon>
        <taxon>Pseudomonadota</taxon>
        <taxon>Betaproteobacteria</taxon>
        <taxon>Burkholderiales</taxon>
        <taxon>Alcaligenaceae</taxon>
        <taxon>Achromobacter</taxon>
    </lineage>
</organism>
<dbReference type="SUPFAM" id="SSF52499">
    <property type="entry name" value="Isochorismatase-like hydrolases"/>
    <property type="match status" value="1"/>
</dbReference>
<reference evidence="3 4" key="1">
    <citation type="submission" date="2020-04" db="EMBL/GenBank/DDBJ databases">
        <authorList>
            <person name="De Canck E."/>
        </authorList>
    </citation>
    <scope>NUCLEOTIDE SEQUENCE [LARGE SCALE GENOMIC DNA]</scope>
    <source>
        <strain evidence="3 4">LMG 1861</strain>
    </source>
</reference>
<evidence type="ECO:0000313" key="4">
    <source>
        <dbReference type="Proteomes" id="UP000494105"/>
    </source>
</evidence>
<dbReference type="RefSeq" id="WP_175129912.1">
    <property type="nucleotide sequence ID" value="NZ_CADILD010000004.1"/>
</dbReference>
<gene>
    <name evidence="3" type="primary">nicF_3</name>
    <name evidence="3" type="ORF">LMG1861_05259</name>
</gene>
<dbReference type="EMBL" id="CADILD010000004">
    <property type="protein sequence ID" value="CAB3918937.1"/>
    <property type="molecule type" value="Genomic_DNA"/>
</dbReference>
<feature type="domain" description="Isochorismatase-like" evidence="2">
    <location>
        <begin position="25"/>
        <end position="199"/>
    </location>
</feature>
<dbReference type="InterPro" id="IPR050272">
    <property type="entry name" value="Isochorismatase-like_hydrls"/>
</dbReference>
<sequence>MNDDISAYARQGFGASMAPKPPFGLLIVDLVNGFADPAVFGGGNIASAIEQTTYLLAHARSQGWPVAHSRIVFADDDADHNIFTLKVPGMLTLKENHPNSAIVPQLAPAPGELVVRKTVPSAFFGTGLSAWLSQRGVQTLVVAGAVTSGCVRASVVDAMQYGFRPLVVSDCVGDRAIGPHDANLFDMRQKYATVLTREETVHATRG</sequence>